<comment type="caution">
    <text evidence="5">The sequence shown here is derived from an EMBL/GenBank/DDBJ whole genome shotgun (WGS) entry which is preliminary data.</text>
</comment>
<accession>A0ABU9G1W6</accession>
<dbReference type="Gene3D" id="3.40.630.30">
    <property type="match status" value="1"/>
</dbReference>
<protein>
    <submittedName>
        <fullName evidence="5">GNAT family N-acetyltransferase</fullName>
        <ecNumber evidence="5">2.3.1.-</ecNumber>
    </submittedName>
</protein>
<dbReference type="Gene3D" id="3.40.50.261">
    <property type="entry name" value="Succinyl-CoA synthetase domains"/>
    <property type="match status" value="2"/>
</dbReference>
<dbReference type="InterPro" id="IPR051538">
    <property type="entry name" value="Acyl-CoA_Synth/Transferase"/>
</dbReference>
<dbReference type="RefSeq" id="WP_341566222.1">
    <property type="nucleotide sequence ID" value="NZ_JBAKAR010000001.1"/>
</dbReference>
<keyword evidence="1" id="KW-0436">Ligase</keyword>
<proteinExistence type="predicted"/>
<evidence type="ECO:0000313" key="6">
    <source>
        <dbReference type="Proteomes" id="UP001379949"/>
    </source>
</evidence>
<dbReference type="EC" id="2.3.1.-" evidence="5"/>
<dbReference type="EMBL" id="JBAKAR010000001">
    <property type="protein sequence ID" value="MEL0612041.1"/>
    <property type="molecule type" value="Genomic_DNA"/>
</dbReference>
<dbReference type="Pfam" id="PF13549">
    <property type="entry name" value="ATP-grasp_5"/>
    <property type="match status" value="1"/>
</dbReference>
<evidence type="ECO:0000256" key="1">
    <source>
        <dbReference type="ARBA" id="ARBA00022598"/>
    </source>
</evidence>
<dbReference type="PANTHER" id="PTHR43334:SF1">
    <property type="entry name" value="3-HYDROXYPROPIONATE--COA LIGASE [ADP-FORMING]"/>
    <property type="match status" value="1"/>
</dbReference>
<dbReference type="InterPro" id="IPR032875">
    <property type="entry name" value="Succ_CoA_lig_flav_dom"/>
</dbReference>
<keyword evidence="5" id="KW-0012">Acyltransferase</keyword>
<keyword evidence="5" id="KW-0808">Transferase</keyword>
<feature type="domain" description="N-acetyltransferase" evidence="4">
    <location>
        <begin position="632"/>
        <end position="788"/>
    </location>
</feature>
<sequence length="798" mass="87206">MSQHALQALLAPSSTVVLTGQDAADPILTALLKALSKNNKGLTLVGVKPHWGAENSSIQHYSSLSELTQPYDLAILAGKTTQPMSEIIAACSQAGIHALLMLSWTGEPPSDIQHHLRQHNVRLLGPNSFGICRPKQGISAWLGLTHPLPGRLALMSQSGTVASALVDWASWQGIGFSQVVAMGSPVDVMPSQVLDFLSNDFESQAILMYLQSVGQPTRFLSSLRAASRSKPVAVVTEHNLGADPRVLDAALMRTGAVRGRRLNDLIGAASVMTNARRIKEGALMIIGNGAGPGELAAQRAAELNLSLLEPDQVLREQLENIVDQRGHIGPVSTVWASCPSDVFVDLAQTALNSKTCGAVLLMLSPTALIDLSSFYEQVIALHRKQKKLIMVCLLGGGDIVSMRTRLNEAGIPTFRTPETAIEGFQFLEQFQRNQQLAKQSPDSNAASQQVNIEQARKHLKTFIRQGKTQLCAADFAPVLALFHLSFAQFPRSQSVIKAALHVRIFRDPVFGTAIGVALGGSDQGSPQKSEVVGLPPLNTLLARDLISQLLPPGNYPQVEALLLNVSSLACELPECQTLQLSKLYIDQYDCLNGDIAITLAPCSNARRYDHLAIQPYPRQWVSHLTLRDGSNTTVRPVRPEDSSLIADFVRGMSKETRYLRFISNIEELTPRMLSSMSHIDYDREMAFMAVHQINGKERLIGTSRYIDNFDDQSCEFAVVLDDEFQGQGLASYLMKQLFLAASDKGIRVMKGIVLAENKRMITFCKHLGFSIQRDPDDISQVIATLNLSKSFIAKLEKN</sequence>
<evidence type="ECO:0000313" key="5">
    <source>
        <dbReference type="EMBL" id="MEL0612041.1"/>
    </source>
</evidence>
<dbReference type="Proteomes" id="UP001379949">
    <property type="component" value="Unassembled WGS sequence"/>
</dbReference>
<dbReference type="InterPro" id="IPR016102">
    <property type="entry name" value="Succinyl-CoA_synth-like"/>
</dbReference>
<dbReference type="SUPFAM" id="SSF55729">
    <property type="entry name" value="Acyl-CoA N-acyltransferases (Nat)"/>
    <property type="match status" value="1"/>
</dbReference>
<keyword evidence="3" id="KW-0067">ATP-binding</keyword>
<evidence type="ECO:0000256" key="3">
    <source>
        <dbReference type="ARBA" id="ARBA00022840"/>
    </source>
</evidence>
<keyword evidence="2" id="KW-0547">Nucleotide-binding</keyword>
<dbReference type="InterPro" id="IPR016181">
    <property type="entry name" value="Acyl_CoA_acyltransferase"/>
</dbReference>
<dbReference type="GO" id="GO:0016746">
    <property type="term" value="F:acyltransferase activity"/>
    <property type="evidence" value="ECO:0007669"/>
    <property type="project" value="UniProtKB-KW"/>
</dbReference>
<dbReference type="Gene3D" id="3.40.50.720">
    <property type="entry name" value="NAD(P)-binding Rossmann-like Domain"/>
    <property type="match status" value="1"/>
</dbReference>
<dbReference type="SUPFAM" id="SSF51735">
    <property type="entry name" value="NAD(P)-binding Rossmann-fold domains"/>
    <property type="match status" value="1"/>
</dbReference>
<dbReference type="SUPFAM" id="SSF52210">
    <property type="entry name" value="Succinyl-CoA synthetase domains"/>
    <property type="match status" value="2"/>
</dbReference>
<evidence type="ECO:0000256" key="2">
    <source>
        <dbReference type="ARBA" id="ARBA00022741"/>
    </source>
</evidence>
<dbReference type="CDD" id="cd04301">
    <property type="entry name" value="NAT_SF"/>
    <property type="match status" value="1"/>
</dbReference>
<dbReference type="InterPro" id="IPR000182">
    <property type="entry name" value="GNAT_dom"/>
</dbReference>
<dbReference type="InterPro" id="IPR036291">
    <property type="entry name" value="NAD(P)-bd_dom_sf"/>
</dbReference>
<gene>
    <name evidence="5" type="ORF">V6242_02705</name>
</gene>
<dbReference type="PANTHER" id="PTHR43334">
    <property type="entry name" value="ACETATE--COA LIGASE [ADP-FORMING]"/>
    <property type="match status" value="1"/>
</dbReference>
<dbReference type="Gene3D" id="3.30.470.20">
    <property type="entry name" value="ATP-grasp fold, B domain"/>
    <property type="match status" value="1"/>
</dbReference>
<name>A0ABU9G1W6_9GAMM</name>
<reference evidence="5 6" key="1">
    <citation type="submission" date="2024-02" db="EMBL/GenBank/DDBJ databases">
        <title>Bacteria isolated from the canopy kelp, Nereocystis luetkeana.</title>
        <authorList>
            <person name="Pfister C.A."/>
            <person name="Younker I.T."/>
            <person name="Light S.H."/>
        </authorList>
    </citation>
    <scope>NUCLEOTIDE SEQUENCE [LARGE SCALE GENOMIC DNA]</scope>
    <source>
        <strain evidence="5 6">TI.4.07</strain>
    </source>
</reference>
<dbReference type="PROSITE" id="PS51186">
    <property type="entry name" value="GNAT"/>
    <property type="match status" value="1"/>
</dbReference>
<dbReference type="Pfam" id="PF13302">
    <property type="entry name" value="Acetyltransf_3"/>
    <property type="match status" value="1"/>
</dbReference>
<dbReference type="Pfam" id="PF13607">
    <property type="entry name" value="Succ_CoA_lig"/>
    <property type="match status" value="1"/>
</dbReference>
<evidence type="ECO:0000259" key="4">
    <source>
        <dbReference type="PROSITE" id="PS51186"/>
    </source>
</evidence>
<keyword evidence="6" id="KW-1185">Reference proteome</keyword>
<organism evidence="5 6">
    <name type="scientific">Marinomonas arenicola</name>
    <dbReference type="NCBI Taxonomy" id="569601"/>
    <lineage>
        <taxon>Bacteria</taxon>
        <taxon>Pseudomonadati</taxon>
        <taxon>Pseudomonadota</taxon>
        <taxon>Gammaproteobacteria</taxon>
        <taxon>Oceanospirillales</taxon>
        <taxon>Oceanospirillaceae</taxon>
        <taxon>Marinomonas</taxon>
    </lineage>
</organism>